<evidence type="ECO:0000256" key="4">
    <source>
        <dbReference type="ARBA" id="ARBA00023002"/>
    </source>
</evidence>
<evidence type="ECO:0000256" key="1">
    <source>
        <dbReference type="ARBA" id="ARBA00008366"/>
    </source>
</evidence>
<dbReference type="SUPFAM" id="SSF55469">
    <property type="entry name" value="FMN-dependent nitroreductase-like"/>
    <property type="match status" value="1"/>
</dbReference>
<evidence type="ECO:0000313" key="7">
    <source>
        <dbReference type="Proteomes" id="UP000036356"/>
    </source>
</evidence>
<evidence type="ECO:0000259" key="5">
    <source>
        <dbReference type="Pfam" id="PF00881"/>
    </source>
</evidence>
<dbReference type="PATRIC" id="fig|476652.3.peg.4130"/>
<sequence length="264" mass="30174">MTQDNNQTITELLRKRISLRKFADQPLKQEDVDWIIEGAMRAPTAGNMMLYSMILITDANKKQILSETCDHQPFIAKAPLIIVFVADYQRWFDYYQSSNVKMFCTDHGLEFRGPDEADLLLACSDALIAAQNAVIAAESRGIGSCYIGDIMENYEKHRELLNLPEWVFPVGMLCFGYYPEGARLAPRPRFERKFIAFAEQYHQLTPEELAEMLAIRESAFSPGNPFGAKNFGQWMYARKTGAQFSTEMARSVREALKSWRGDLI</sequence>
<feature type="domain" description="Nitroreductase" evidence="5">
    <location>
        <begin position="13"/>
        <end position="177"/>
    </location>
</feature>
<keyword evidence="4 6" id="KW-0560">Oxidoreductase</keyword>
<dbReference type="EC" id="1.5.1.39" evidence="6"/>
<dbReference type="AlphaFoldDB" id="A0A0J1FL44"/>
<dbReference type="Gene3D" id="3.40.109.10">
    <property type="entry name" value="NADH Oxidase"/>
    <property type="match status" value="1"/>
</dbReference>
<evidence type="ECO:0000313" key="6">
    <source>
        <dbReference type="EMBL" id="KLU64087.1"/>
    </source>
</evidence>
<gene>
    <name evidence="6" type="primary">nfrA2_2</name>
    <name evidence="6" type="ORF">DEAC_c39020</name>
</gene>
<dbReference type="InterPro" id="IPR029479">
    <property type="entry name" value="Nitroreductase"/>
</dbReference>
<dbReference type="InterPro" id="IPR000415">
    <property type="entry name" value="Nitroreductase-like"/>
</dbReference>
<proteinExistence type="inferred from homology"/>
<name>A0A0J1FL44_9FIRM</name>
<accession>A0A0J1FL44</accession>
<dbReference type="GO" id="GO:0008752">
    <property type="term" value="F:FMN reductase [NAD(P)H] activity"/>
    <property type="evidence" value="ECO:0007669"/>
    <property type="project" value="UniProtKB-EC"/>
</dbReference>
<reference evidence="6 7" key="1">
    <citation type="submission" date="2015-06" db="EMBL/GenBank/DDBJ databases">
        <title>Draft genome of the moderately acidophilic sulfate reducer Candidatus Desulfosporosinus acididurans strain M1.</title>
        <authorList>
            <person name="Poehlein A."/>
            <person name="Petzsch P."/>
            <person name="Johnson B.D."/>
            <person name="Schloemann M."/>
            <person name="Daniel R."/>
            <person name="Muehling M."/>
        </authorList>
    </citation>
    <scope>NUCLEOTIDE SEQUENCE [LARGE SCALE GENOMIC DNA]</scope>
    <source>
        <strain evidence="6 7">M1</strain>
    </source>
</reference>
<keyword evidence="2" id="KW-0285">Flavoprotein</keyword>
<evidence type="ECO:0000256" key="3">
    <source>
        <dbReference type="ARBA" id="ARBA00022643"/>
    </source>
</evidence>
<dbReference type="InterPro" id="IPR016446">
    <property type="entry name" value="Flavin_OxRdtase_Frp"/>
</dbReference>
<dbReference type="PANTHER" id="PTHR43425:SF2">
    <property type="entry name" value="OXYGEN-INSENSITIVE NADPH NITROREDUCTASE"/>
    <property type="match status" value="1"/>
</dbReference>
<organism evidence="6 7">
    <name type="scientific">Desulfosporosinus acididurans</name>
    <dbReference type="NCBI Taxonomy" id="476652"/>
    <lineage>
        <taxon>Bacteria</taxon>
        <taxon>Bacillati</taxon>
        <taxon>Bacillota</taxon>
        <taxon>Clostridia</taxon>
        <taxon>Eubacteriales</taxon>
        <taxon>Desulfitobacteriaceae</taxon>
        <taxon>Desulfosporosinus</taxon>
    </lineage>
</organism>
<comment type="caution">
    <text evidence="6">The sequence shown here is derived from an EMBL/GenBank/DDBJ whole genome shotgun (WGS) entry which is preliminary data.</text>
</comment>
<dbReference type="Proteomes" id="UP000036356">
    <property type="component" value="Unassembled WGS sequence"/>
</dbReference>
<dbReference type="EMBL" id="LDZY01000017">
    <property type="protein sequence ID" value="KLU64087.1"/>
    <property type="molecule type" value="Genomic_DNA"/>
</dbReference>
<protein>
    <submittedName>
        <fullName evidence="6">FMN reductase [NAD(P)H]</fullName>
        <ecNumber evidence="6">1.5.1.39</ecNumber>
    </submittedName>
</protein>
<keyword evidence="7" id="KW-1185">Reference proteome</keyword>
<keyword evidence="3" id="KW-0288">FMN</keyword>
<dbReference type="RefSeq" id="WP_047811685.1">
    <property type="nucleotide sequence ID" value="NZ_LDZY01000017.1"/>
</dbReference>
<dbReference type="STRING" id="476652.DEAC_c39020"/>
<dbReference type="Pfam" id="PF00881">
    <property type="entry name" value="Nitroreductase"/>
    <property type="match status" value="1"/>
</dbReference>
<dbReference type="PANTHER" id="PTHR43425">
    <property type="entry name" value="OXYGEN-INSENSITIVE NADPH NITROREDUCTASE"/>
    <property type="match status" value="1"/>
</dbReference>
<evidence type="ECO:0000256" key="2">
    <source>
        <dbReference type="ARBA" id="ARBA00022630"/>
    </source>
</evidence>
<comment type="similarity">
    <text evidence="1">Belongs to the flavin oxidoreductase frp family.</text>
</comment>